<proteinExistence type="predicted"/>
<gene>
    <name evidence="1" type="ORF">S01H1_27328</name>
</gene>
<dbReference type="EMBL" id="BARS01016629">
    <property type="protein sequence ID" value="GAF88995.1"/>
    <property type="molecule type" value="Genomic_DNA"/>
</dbReference>
<name>X0UKK5_9ZZZZ</name>
<sequence>MCNIAQTKTPIKMEQVNTFMLYASNYKMKLFCINNLERDIYAPECLISTSCPDHLAEKFHQLAVKLEDGTMAFLKLWHQFDRENKKAIIQW</sequence>
<comment type="caution">
    <text evidence="1">The sequence shown here is derived from an EMBL/GenBank/DDBJ whole genome shotgun (WGS) entry which is preliminary data.</text>
</comment>
<protein>
    <submittedName>
        <fullName evidence="1">Uncharacterized protein</fullName>
    </submittedName>
</protein>
<dbReference type="AlphaFoldDB" id="X0UKK5"/>
<organism evidence="1">
    <name type="scientific">marine sediment metagenome</name>
    <dbReference type="NCBI Taxonomy" id="412755"/>
    <lineage>
        <taxon>unclassified sequences</taxon>
        <taxon>metagenomes</taxon>
        <taxon>ecological metagenomes</taxon>
    </lineage>
</organism>
<reference evidence="1" key="1">
    <citation type="journal article" date="2014" name="Front. Microbiol.">
        <title>High frequency of phylogenetically diverse reductive dehalogenase-homologous genes in deep subseafloor sedimentary metagenomes.</title>
        <authorList>
            <person name="Kawai M."/>
            <person name="Futagami T."/>
            <person name="Toyoda A."/>
            <person name="Takaki Y."/>
            <person name="Nishi S."/>
            <person name="Hori S."/>
            <person name="Arai W."/>
            <person name="Tsubouchi T."/>
            <person name="Morono Y."/>
            <person name="Uchiyama I."/>
            <person name="Ito T."/>
            <person name="Fujiyama A."/>
            <person name="Inagaki F."/>
            <person name="Takami H."/>
        </authorList>
    </citation>
    <scope>NUCLEOTIDE SEQUENCE</scope>
    <source>
        <strain evidence="1">Expedition CK06-06</strain>
    </source>
</reference>
<accession>X0UKK5</accession>
<feature type="non-terminal residue" evidence="1">
    <location>
        <position position="91"/>
    </location>
</feature>
<evidence type="ECO:0000313" key="1">
    <source>
        <dbReference type="EMBL" id="GAF88995.1"/>
    </source>
</evidence>